<dbReference type="EMBL" id="JAPIUX010000031">
    <property type="protein sequence ID" value="MCX2562237.1"/>
    <property type="molecule type" value="Genomic_DNA"/>
</dbReference>
<protein>
    <submittedName>
        <fullName evidence="3">Helix-turn-helix domain-containing protein</fullName>
    </submittedName>
</protein>
<evidence type="ECO:0000256" key="1">
    <source>
        <dbReference type="SAM" id="MobiDB-lite"/>
    </source>
</evidence>
<feature type="compositionally biased region" description="Basic and acidic residues" evidence="1">
    <location>
        <begin position="80"/>
        <end position="89"/>
    </location>
</feature>
<evidence type="ECO:0000259" key="2">
    <source>
        <dbReference type="Pfam" id="PF12728"/>
    </source>
</evidence>
<proteinExistence type="predicted"/>
<dbReference type="Proteomes" id="UP001526446">
    <property type="component" value="Unassembled WGS sequence"/>
</dbReference>
<reference evidence="3 4" key="1">
    <citation type="submission" date="2022-11" db="EMBL/GenBank/DDBJ databases">
        <title>Genome sequencing of Acetobacter type strain.</title>
        <authorList>
            <person name="Heo J."/>
            <person name="Lee D."/>
            <person name="Han B.-H."/>
            <person name="Hong S.-B."/>
            <person name="Kwon S.-W."/>
        </authorList>
    </citation>
    <scope>NUCLEOTIDE SEQUENCE [LARGE SCALE GENOMIC DNA]</scope>
    <source>
        <strain evidence="3 4">KACC 21251</strain>
    </source>
</reference>
<gene>
    <name evidence="3" type="ORF">OQ252_12650</name>
</gene>
<dbReference type="RefSeq" id="WP_166123600.1">
    <property type="nucleotide sequence ID" value="NZ_JAPIUX010000031.1"/>
</dbReference>
<name>A0ABT3QAC5_9PROT</name>
<dbReference type="Pfam" id="PF12728">
    <property type="entry name" value="HTH_17"/>
    <property type="match status" value="1"/>
</dbReference>
<feature type="domain" description="Helix-turn-helix" evidence="2">
    <location>
        <begin position="11"/>
        <end position="65"/>
    </location>
</feature>
<evidence type="ECO:0000313" key="3">
    <source>
        <dbReference type="EMBL" id="MCX2562237.1"/>
    </source>
</evidence>
<evidence type="ECO:0000313" key="4">
    <source>
        <dbReference type="Proteomes" id="UP001526446"/>
    </source>
</evidence>
<organism evidence="3 4">
    <name type="scientific">Acetobacter farinalis</name>
    <dbReference type="NCBI Taxonomy" id="1260984"/>
    <lineage>
        <taxon>Bacteria</taxon>
        <taxon>Pseudomonadati</taxon>
        <taxon>Pseudomonadota</taxon>
        <taxon>Alphaproteobacteria</taxon>
        <taxon>Acetobacterales</taxon>
        <taxon>Acetobacteraceae</taxon>
        <taxon>Acetobacter</taxon>
    </lineage>
</organism>
<sequence length="89" mass="9979">MNLNTDDSRQLLTEEQAANVLQISPYTLLRLRVHGLKGRTGPAWVKMGKSIRYRRSDLDAWIASQVIQPAPPSPQIGRPRKTERVSTAA</sequence>
<comment type="caution">
    <text evidence="3">The sequence shown here is derived from an EMBL/GenBank/DDBJ whole genome shotgun (WGS) entry which is preliminary data.</text>
</comment>
<dbReference type="InterPro" id="IPR041657">
    <property type="entry name" value="HTH_17"/>
</dbReference>
<keyword evidence="4" id="KW-1185">Reference proteome</keyword>
<accession>A0ABT3QAC5</accession>
<feature type="region of interest" description="Disordered" evidence="1">
    <location>
        <begin position="69"/>
        <end position="89"/>
    </location>
</feature>